<evidence type="ECO:0000259" key="5">
    <source>
        <dbReference type="SMART" id="SM00858"/>
    </source>
</evidence>
<dbReference type="Proteomes" id="UP000182045">
    <property type="component" value="Unassembled WGS sequence"/>
</dbReference>
<comment type="subcellular location">
    <subcellularLocation>
        <location evidence="1 4">Periplasm</location>
    </subcellularLocation>
</comment>
<proteinExistence type="inferred from homology"/>
<dbReference type="EMBL" id="LJSG01000002">
    <property type="protein sequence ID" value="KPP95845.1"/>
    <property type="molecule type" value="Genomic_DNA"/>
</dbReference>
<dbReference type="RefSeq" id="WP_072246094.1">
    <property type="nucleotide sequence ID" value="NZ_FBYC01000004.1"/>
</dbReference>
<feature type="domain" description="SAF" evidence="5">
    <location>
        <begin position="16"/>
        <end position="74"/>
    </location>
</feature>
<dbReference type="CDD" id="cd11614">
    <property type="entry name" value="SAF_CpaB_FlgA_like"/>
    <property type="match status" value="1"/>
</dbReference>
<evidence type="ECO:0000256" key="4">
    <source>
        <dbReference type="RuleBase" id="RU362063"/>
    </source>
</evidence>
<dbReference type="STRING" id="1666912.Ga0058931_1870"/>
<dbReference type="SMART" id="SM00858">
    <property type="entry name" value="SAF"/>
    <property type="match status" value="1"/>
</dbReference>
<gene>
    <name evidence="7" type="primary">flgA-2</name>
    <name evidence="6" type="ORF">Ga0058931_1870</name>
    <name evidence="7" type="ORF">HLUCCA05_04025</name>
</gene>
<comment type="caution">
    <text evidence="7">The sequence shown here is derived from an EMBL/GenBank/DDBJ whole genome shotgun (WGS) entry which is preliminary data.</text>
</comment>
<keyword evidence="3 4" id="KW-0574">Periplasm</keyword>
<evidence type="ECO:0000256" key="1">
    <source>
        <dbReference type="ARBA" id="ARBA00004418"/>
    </source>
</evidence>
<keyword evidence="7" id="KW-0282">Flagellum</keyword>
<keyword evidence="2" id="KW-0732">Signal</keyword>
<keyword evidence="4" id="KW-1005">Bacterial flagellum biogenesis</keyword>
<reference evidence="6 9" key="2">
    <citation type="submission" date="2016-01" db="EMBL/GenBank/DDBJ databases">
        <authorList>
            <person name="Varghese N."/>
        </authorList>
    </citation>
    <scope>NUCLEOTIDE SEQUENCE [LARGE SCALE GENOMIC DNA]</scope>
    <source>
        <strain evidence="6 9">HL-91</strain>
    </source>
</reference>
<dbReference type="InterPro" id="IPR013974">
    <property type="entry name" value="SAF"/>
</dbReference>
<evidence type="ECO:0000256" key="2">
    <source>
        <dbReference type="ARBA" id="ARBA00022729"/>
    </source>
</evidence>
<dbReference type="Gene3D" id="2.30.30.760">
    <property type="match status" value="1"/>
</dbReference>
<organism evidence="7 8">
    <name type="scientific">Roseibaca calidilacus</name>
    <dbReference type="NCBI Taxonomy" id="1666912"/>
    <lineage>
        <taxon>Bacteria</taxon>
        <taxon>Pseudomonadati</taxon>
        <taxon>Pseudomonadota</taxon>
        <taxon>Alphaproteobacteria</taxon>
        <taxon>Rhodobacterales</taxon>
        <taxon>Paracoccaceae</taxon>
        <taxon>Roseinatronobacter</taxon>
    </lineage>
</organism>
<evidence type="ECO:0000256" key="3">
    <source>
        <dbReference type="ARBA" id="ARBA00022764"/>
    </source>
</evidence>
<dbReference type="PANTHER" id="PTHR36307:SF1">
    <property type="entry name" value="FLAGELLA BASAL BODY P-RING FORMATION PROTEIN FLGA"/>
    <property type="match status" value="1"/>
</dbReference>
<comment type="similarity">
    <text evidence="4">Belongs to the FlgA family.</text>
</comment>
<evidence type="ECO:0000313" key="9">
    <source>
        <dbReference type="Proteomes" id="UP000182045"/>
    </source>
</evidence>
<comment type="function">
    <text evidence="4">Involved in the assembly process of the P-ring formation. It may associate with FlgF on the rod constituting a structure essential for the P-ring assembly or may act as a modulator protein for the P-ring assembly.</text>
</comment>
<dbReference type="OrthoDB" id="7619725at2"/>
<accession>A0A0P7WCV1</accession>
<evidence type="ECO:0000313" key="7">
    <source>
        <dbReference type="EMBL" id="KPP95845.1"/>
    </source>
</evidence>
<dbReference type="InterPro" id="IPR017585">
    <property type="entry name" value="SAF_FlgA"/>
</dbReference>
<keyword evidence="7" id="KW-0966">Cell projection</keyword>
<name>A0A0P7WCV1_9RHOB</name>
<dbReference type="NCBIfam" id="TIGR03170">
    <property type="entry name" value="flgA_cterm"/>
    <property type="match status" value="1"/>
</dbReference>
<dbReference type="GO" id="GO:0044780">
    <property type="term" value="P:bacterial-type flagellum assembly"/>
    <property type="evidence" value="ECO:0007669"/>
    <property type="project" value="InterPro"/>
</dbReference>
<protein>
    <recommendedName>
        <fullName evidence="4">Flagella basal body P-ring formation protein FlgA</fullName>
    </recommendedName>
</protein>
<dbReference type="PANTHER" id="PTHR36307">
    <property type="entry name" value="FLAGELLA BASAL BODY P-RING FORMATION PROTEIN FLGA"/>
    <property type="match status" value="1"/>
</dbReference>
<sequence>MWPLVLLVLVPLPAFADALVATRLIRATEVVRAGDVAVQRGQLPGVASDPVQVVGLEARVAIYPGRPLRLADLAPAAVIERNETVTMLYRQGGLTIRSEGRALGRAALGDTVTVMNLASRQSVQGRVTSFGQVDVGPTTTP</sequence>
<evidence type="ECO:0000313" key="6">
    <source>
        <dbReference type="EMBL" id="CUX81613.1"/>
    </source>
</evidence>
<dbReference type="InterPro" id="IPR039246">
    <property type="entry name" value="Flagellar_FlgA"/>
</dbReference>
<reference evidence="7 8" key="1">
    <citation type="submission" date="2015-09" db="EMBL/GenBank/DDBJ databases">
        <title>Identification and resolution of microdiversity through metagenomic sequencing of parallel consortia.</title>
        <authorList>
            <person name="Nelson W.C."/>
            <person name="Romine M.F."/>
            <person name="Lindemann S.R."/>
        </authorList>
    </citation>
    <scope>NUCLEOTIDE SEQUENCE [LARGE SCALE GENOMIC DNA]</scope>
    <source>
        <strain evidence="7">HL-91</strain>
    </source>
</reference>
<dbReference type="Proteomes" id="UP000050413">
    <property type="component" value="Unassembled WGS sequence"/>
</dbReference>
<dbReference type="GO" id="GO:0042597">
    <property type="term" value="C:periplasmic space"/>
    <property type="evidence" value="ECO:0007669"/>
    <property type="project" value="UniProtKB-SubCell"/>
</dbReference>
<dbReference type="EMBL" id="FBYC01000004">
    <property type="protein sequence ID" value="CUX81613.1"/>
    <property type="molecule type" value="Genomic_DNA"/>
</dbReference>
<dbReference type="AlphaFoldDB" id="A0A0P7WCV1"/>
<evidence type="ECO:0000313" key="8">
    <source>
        <dbReference type="Proteomes" id="UP000050413"/>
    </source>
</evidence>
<keyword evidence="9" id="KW-1185">Reference proteome</keyword>
<keyword evidence="7" id="KW-0969">Cilium</keyword>
<dbReference type="Pfam" id="PF13144">
    <property type="entry name" value="ChapFlgA"/>
    <property type="match status" value="1"/>
</dbReference>